<evidence type="ECO:0000313" key="5">
    <source>
        <dbReference type="EMBL" id="CUQ09858.1"/>
    </source>
</evidence>
<dbReference type="InterPro" id="IPR003500">
    <property type="entry name" value="RpiB_LacA_LacB"/>
</dbReference>
<organism evidence="5 6">
    <name type="scientific">Clostridium baratii</name>
    <dbReference type="NCBI Taxonomy" id="1561"/>
    <lineage>
        <taxon>Bacteria</taxon>
        <taxon>Bacillati</taxon>
        <taxon>Bacillota</taxon>
        <taxon>Clostridia</taxon>
        <taxon>Eubacteriales</taxon>
        <taxon>Clostridiaceae</taxon>
        <taxon>Clostridium</taxon>
    </lineage>
</organism>
<dbReference type="RefSeq" id="WP_055207766.1">
    <property type="nucleotide sequence ID" value="NZ_CZBO01000003.1"/>
</dbReference>
<dbReference type="NCBIfam" id="TIGR00689">
    <property type="entry name" value="rpiB_lacA_lacB"/>
    <property type="match status" value="1"/>
</dbReference>
<dbReference type="GO" id="GO:0009052">
    <property type="term" value="P:pentose-phosphate shunt, non-oxidative branch"/>
    <property type="evidence" value="ECO:0007669"/>
    <property type="project" value="TreeGrafter"/>
</dbReference>
<dbReference type="NCBIfam" id="NF004051">
    <property type="entry name" value="PRK05571.1"/>
    <property type="match status" value="1"/>
</dbReference>
<evidence type="ECO:0000256" key="2">
    <source>
        <dbReference type="ARBA" id="ARBA00023235"/>
    </source>
</evidence>
<dbReference type="AlphaFoldDB" id="A0A174TPP2"/>
<dbReference type="GO" id="GO:0004751">
    <property type="term" value="F:ribose-5-phosphate isomerase activity"/>
    <property type="evidence" value="ECO:0007669"/>
    <property type="project" value="UniProtKB-EC"/>
</dbReference>
<feature type="active site" description="Proton donor" evidence="3">
    <location>
        <position position="98"/>
    </location>
</feature>
<feature type="binding site" evidence="4">
    <location>
        <position position="109"/>
    </location>
    <ligand>
        <name>D-ribulose 5-phosphate</name>
        <dbReference type="ChEBI" id="CHEBI:58121"/>
    </ligand>
</feature>
<feature type="binding site" evidence="4">
    <location>
        <position position="132"/>
    </location>
    <ligand>
        <name>D-ribulose 5-phosphate</name>
        <dbReference type="ChEBI" id="CHEBI:58121"/>
    </ligand>
</feature>
<dbReference type="Pfam" id="PF02502">
    <property type="entry name" value="LacAB_rpiB"/>
    <property type="match status" value="1"/>
</dbReference>
<dbReference type="Proteomes" id="UP000095563">
    <property type="component" value="Unassembled WGS sequence"/>
</dbReference>
<dbReference type="GO" id="GO:0019316">
    <property type="term" value="P:D-allose catabolic process"/>
    <property type="evidence" value="ECO:0007669"/>
    <property type="project" value="TreeGrafter"/>
</dbReference>
<feature type="binding site" evidence="4">
    <location>
        <begin position="66"/>
        <end position="70"/>
    </location>
    <ligand>
        <name>D-ribulose 5-phosphate</name>
        <dbReference type="ChEBI" id="CHEBI:58121"/>
    </ligand>
</feature>
<accession>A0A174TPP2</accession>
<evidence type="ECO:0000256" key="1">
    <source>
        <dbReference type="ARBA" id="ARBA00008754"/>
    </source>
</evidence>
<feature type="binding site" evidence="4">
    <location>
        <begin position="8"/>
        <end position="9"/>
    </location>
    <ligand>
        <name>D-ribulose 5-phosphate</name>
        <dbReference type="ChEBI" id="CHEBI:58121"/>
    </ligand>
</feature>
<feature type="binding site" evidence="4">
    <location>
        <position position="99"/>
    </location>
    <ligand>
        <name>D-ribulose 5-phosphate</name>
        <dbReference type="ChEBI" id="CHEBI:58121"/>
    </ligand>
</feature>
<comment type="similarity">
    <text evidence="1">Belongs to the LacAB/RpiB family.</text>
</comment>
<evidence type="ECO:0000313" key="6">
    <source>
        <dbReference type="Proteomes" id="UP000095563"/>
    </source>
</evidence>
<dbReference type="PANTHER" id="PTHR30345">
    <property type="entry name" value="RIBOSE-5-PHOSPHATE ISOMERASE B"/>
    <property type="match status" value="1"/>
</dbReference>
<keyword evidence="2 5" id="KW-0413">Isomerase</keyword>
<dbReference type="PIRSF" id="PIRSF005384">
    <property type="entry name" value="RpiB_LacA_B"/>
    <property type="match status" value="1"/>
</dbReference>
<dbReference type="SUPFAM" id="SSF89623">
    <property type="entry name" value="Ribose/Galactose isomerase RpiB/AlsB"/>
    <property type="match status" value="1"/>
</dbReference>
<dbReference type="InterPro" id="IPR004785">
    <property type="entry name" value="RpiB"/>
</dbReference>
<feature type="binding site" evidence="4">
    <location>
        <position position="136"/>
    </location>
    <ligand>
        <name>D-ribulose 5-phosphate</name>
        <dbReference type="ChEBI" id="CHEBI:58121"/>
    </ligand>
</feature>
<evidence type="ECO:0000256" key="4">
    <source>
        <dbReference type="PIRSR" id="PIRSR005384-2"/>
    </source>
</evidence>
<evidence type="ECO:0000256" key="3">
    <source>
        <dbReference type="PIRSR" id="PIRSR005384-1"/>
    </source>
</evidence>
<protein>
    <submittedName>
        <fullName evidence="5">Ribose-5-phosphate isomerase B</fullName>
        <ecNumber evidence="5">5.3.1.6</ecNumber>
    </submittedName>
</protein>
<dbReference type="NCBIfam" id="TIGR01120">
    <property type="entry name" value="rpiB"/>
    <property type="match status" value="1"/>
</dbReference>
<feature type="active site" description="Proton acceptor" evidence="3">
    <location>
        <position position="65"/>
    </location>
</feature>
<name>A0A174TPP2_9CLOT</name>
<dbReference type="EMBL" id="CZBO01000003">
    <property type="protein sequence ID" value="CUQ09858.1"/>
    <property type="molecule type" value="Genomic_DNA"/>
</dbReference>
<proteinExistence type="inferred from homology"/>
<dbReference type="Gene3D" id="3.40.1400.10">
    <property type="entry name" value="Sugar-phosphate isomerase, RpiB/LacA/LacB"/>
    <property type="match status" value="1"/>
</dbReference>
<gene>
    <name evidence="5" type="primary">rpiB</name>
    <name evidence="5" type="ORF">ERS852568_01887</name>
</gene>
<dbReference type="PANTHER" id="PTHR30345:SF0">
    <property type="entry name" value="DNA DAMAGE-REPAIR_TOLERATION PROTEIN DRT102"/>
    <property type="match status" value="1"/>
</dbReference>
<dbReference type="InterPro" id="IPR036569">
    <property type="entry name" value="RpiB_LacA_LacB_sf"/>
</dbReference>
<sequence length="149" mass="16350">MKIALGSDHGGFKLKNEIISYLKENGYEVKDFGTYTTESCDYPEYAEKVAEVVANKEFDFGILVCGTGIGISMSANKVPGIRAALCSDTFSAHATREHNNANILALGERVVGPGLAIDIVKTFLNSEFEGGRHQNRIDKISEIEKKYNK</sequence>
<reference evidence="5 6" key="1">
    <citation type="submission" date="2015-09" db="EMBL/GenBank/DDBJ databases">
        <authorList>
            <consortium name="Pathogen Informatics"/>
        </authorList>
    </citation>
    <scope>NUCLEOTIDE SEQUENCE [LARGE SCALE GENOMIC DNA]</scope>
    <source>
        <strain evidence="5 6">2789STDY5834956</strain>
    </source>
</reference>
<dbReference type="EC" id="5.3.1.6" evidence="5"/>